<reference evidence="1" key="1">
    <citation type="submission" date="2021-06" db="EMBL/GenBank/DDBJ databases">
        <authorList>
            <person name="Kallberg Y."/>
            <person name="Tangrot J."/>
            <person name="Rosling A."/>
        </authorList>
    </citation>
    <scope>NUCLEOTIDE SEQUENCE</scope>
    <source>
        <strain evidence="1">AU212A</strain>
    </source>
</reference>
<name>A0ACA9KA88_9GLOM</name>
<organism evidence="1 2">
    <name type="scientific">Scutellospora calospora</name>
    <dbReference type="NCBI Taxonomy" id="85575"/>
    <lineage>
        <taxon>Eukaryota</taxon>
        <taxon>Fungi</taxon>
        <taxon>Fungi incertae sedis</taxon>
        <taxon>Mucoromycota</taxon>
        <taxon>Glomeromycotina</taxon>
        <taxon>Glomeromycetes</taxon>
        <taxon>Diversisporales</taxon>
        <taxon>Gigasporaceae</taxon>
        <taxon>Scutellospora</taxon>
    </lineage>
</organism>
<comment type="caution">
    <text evidence="1">The sequence shown here is derived from an EMBL/GenBank/DDBJ whole genome shotgun (WGS) entry which is preliminary data.</text>
</comment>
<protein>
    <submittedName>
        <fullName evidence="1">7551_t:CDS:1</fullName>
    </submittedName>
</protein>
<proteinExistence type="predicted"/>
<accession>A0ACA9KA88</accession>
<evidence type="ECO:0000313" key="1">
    <source>
        <dbReference type="EMBL" id="CAG8461823.1"/>
    </source>
</evidence>
<evidence type="ECO:0000313" key="2">
    <source>
        <dbReference type="Proteomes" id="UP000789860"/>
    </source>
</evidence>
<feature type="non-terminal residue" evidence="1">
    <location>
        <position position="76"/>
    </location>
</feature>
<gene>
    <name evidence="1" type="ORF">SCALOS_LOCUS1650</name>
</gene>
<keyword evidence="2" id="KW-1185">Reference proteome</keyword>
<dbReference type="EMBL" id="CAJVPM010001197">
    <property type="protein sequence ID" value="CAG8461823.1"/>
    <property type="molecule type" value="Genomic_DNA"/>
</dbReference>
<sequence length="76" mass="8451">MRINILKGHPNSLTSNITIPELENCYEYNEEILLNSSKAFIMLVYNEGTASAEIQDVDMSEVVEDEGEETSNLIGA</sequence>
<dbReference type="Proteomes" id="UP000789860">
    <property type="component" value="Unassembled WGS sequence"/>
</dbReference>